<dbReference type="GO" id="GO:0009279">
    <property type="term" value="C:cell outer membrane"/>
    <property type="evidence" value="ECO:0007669"/>
    <property type="project" value="UniProtKB-SubCell"/>
</dbReference>
<reference evidence="6" key="1">
    <citation type="submission" date="2020-04" db="EMBL/GenBank/DDBJ databases">
        <authorList>
            <person name="Zhang T."/>
        </authorList>
    </citation>
    <scope>NUCLEOTIDE SEQUENCE</scope>
    <source>
        <strain evidence="6">HKST-UBA01</strain>
    </source>
</reference>
<dbReference type="SUPFAM" id="SSF103088">
    <property type="entry name" value="OmpA-like"/>
    <property type="match status" value="1"/>
</dbReference>
<reference evidence="6" key="2">
    <citation type="journal article" date="2021" name="Microbiome">
        <title>Successional dynamics and alternative stable states in a saline activated sludge microbial community over 9 years.</title>
        <authorList>
            <person name="Wang Y."/>
            <person name="Ye J."/>
            <person name="Ju F."/>
            <person name="Liu L."/>
            <person name="Boyd J.A."/>
            <person name="Deng Y."/>
            <person name="Parks D.H."/>
            <person name="Jiang X."/>
            <person name="Yin X."/>
            <person name="Woodcroft B.J."/>
            <person name="Tyson G.W."/>
            <person name="Hugenholtz P."/>
            <person name="Polz M.F."/>
            <person name="Zhang T."/>
        </authorList>
    </citation>
    <scope>NUCLEOTIDE SEQUENCE</scope>
    <source>
        <strain evidence="6">HKST-UBA01</strain>
    </source>
</reference>
<evidence type="ECO:0000256" key="3">
    <source>
        <dbReference type="ARBA" id="ARBA00023237"/>
    </source>
</evidence>
<accession>A0A956RPI2</accession>
<dbReference type="Pfam" id="PF00691">
    <property type="entry name" value="OmpA"/>
    <property type="match status" value="1"/>
</dbReference>
<dbReference type="AlphaFoldDB" id="A0A956RPI2"/>
<feature type="domain" description="OmpA-like" evidence="5">
    <location>
        <begin position="69"/>
        <end position="193"/>
    </location>
</feature>
<dbReference type="EMBL" id="JAGQHR010000315">
    <property type="protein sequence ID" value="MCA9728173.1"/>
    <property type="molecule type" value="Genomic_DNA"/>
</dbReference>
<keyword evidence="2 4" id="KW-0472">Membrane</keyword>
<evidence type="ECO:0000259" key="5">
    <source>
        <dbReference type="PROSITE" id="PS51123"/>
    </source>
</evidence>
<dbReference type="InterPro" id="IPR050330">
    <property type="entry name" value="Bact_OuterMem_StrucFunc"/>
</dbReference>
<dbReference type="InterPro" id="IPR006664">
    <property type="entry name" value="OMP_bac"/>
</dbReference>
<dbReference type="PRINTS" id="PR01021">
    <property type="entry name" value="OMPADOMAIN"/>
</dbReference>
<gene>
    <name evidence="6" type="ORF">KC729_10850</name>
</gene>
<evidence type="ECO:0000313" key="6">
    <source>
        <dbReference type="EMBL" id="MCA9728173.1"/>
    </source>
</evidence>
<protein>
    <submittedName>
        <fullName evidence="6">OmpA family protein</fullName>
    </submittedName>
</protein>
<evidence type="ECO:0000256" key="2">
    <source>
        <dbReference type="ARBA" id="ARBA00023136"/>
    </source>
</evidence>
<organism evidence="6 7">
    <name type="scientific">Eiseniibacteriota bacterium</name>
    <dbReference type="NCBI Taxonomy" id="2212470"/>
    <lineage>
        <taxon>Bacteria</taxon>
        <taxon>Candidatus Eiseniibacteriota</taxon>
    </lineage>
</organism>
<comment type="subcellular location">
    <subcellularLocation>
        <location evidence="1">Cell outer membrane</location>
    </subcellularLocation>
</comment>
<dbReference type="Proteomes" id="UP000697710">
    <property type="component" value="Unassembled WGS sequence"/>
</dbReference>
<dbReference type="InterPro" id="IPR036737">
    <property type="entry name" value="OmpA-like_sf"/>
</dbReference>
<evidence type="ECO:0000256" key="1">
    <source>
        <dbReference type="ARBA" id="ARBA00004442"/>
    </source>
</evidence>
<sequence>MAGVLMLSGCATKGFVSGELEALRTEMQAKDTELAASLDEVRNSASEALARAELAAGASGEARELALGRMGYQIADTYAVAFGFNSAELTPESREILAEVEARVRNHPEYLIDIYGHTDASGSASYNLMLGQKRAEAVMRHLVADTPADLHRYAAVSFGEESAGTDAAGSRRVDVNLILRVAPTELDAITENR</sequence>
<evidence type="ECO:0000313" key="7">
    <source>
        <dbReference type="Proteomes" id="UP000697710"/>
    </source>
</evidence>
<dbReference type="PANTHER" id="PTHR30329">
    <property type="entry name" value="STATOR ELEMENT OF FLAGELLAR MOTOR COMPLEX"/>
    <property type="match status" value="1"/>
</dbReference>
<dbReference type="Gene3D" id="3.30.1330.60">
    <property type="entry name" value="OmpA-like domain"/>
    <property type="match status" value="1"/>
</dbReference>
<evidence type="ECO:0000256" key="4">
    <source>
        <dbReference type="PROSITE-ProRule" id="PRU00473"/>
    </source>
</evidence>
<proteinExistence type="predicted"/>
<keyword evidence="3" id="KW-0998">Cell outer membrane</keyword>
<comment type="caution">
    <text evidence="6">The sequence shown here is derived from an EMBL/GenBank/DDBJ whole genome shotgun (WGS) entry which is preliminary data.</text>
</comment>
<dbReference type="PANTHER" id="PTHR30329:SF21">
    <property type="entry name" value="LIPOPROTEIN YIAD-RELATED"/>
    <property type="match status" value="1"/>
</dbReference>
<dbReference type="PROSITE" id="PS51123">
    <property type="entry name" value="OMPA_2"/>
    <property type="match status" value="1"/>
</dbReference>
<dbReference type="CDD" id="cd07185">
    <property type="entry name" value="OmpA_C-like"/>
    <property type="match status" value="1"/>
</dbReference>
<dbReference type="InterPro" id="IPR006665">
    <property type="entry name" value="OmpA-like"/>
</dbReference>
<name>A0A956RPI2_UNCEI</name>